<feature type="signal peptide" evidence="1">
    <location>
        <begin position="1"/>
        <end position="16"/>
    </location>
</feature>
<keyword evidence="3" id="KW-1185">Reference proteome</keyword>
<accession>A0A1C3Z4P0</accession>
<evidence type="ECO:0000313" key="2">
    <source>
        <dbReference type="EMBL" id="SCB77252.1"/>
    </source>
</evidence>
<evidence type="ECO:0000313" key="3">
    <source>
        <dbReference type="Proteomes" id="UP000199698"/>
    </source>
</evidence>
<evidence type="ECO:0000256" key="1">
    <source>
        <dbReference type="SAM" id="SignalP"/>
    </source>
</evidence>
<keyword evidence="1" id="KW-0732">Signal</keyword>
<feature type="chain" id="PRO_5008687848" evidence="1">
    <location>
        <begin position="17"/>
        <end position="313"/>
    </location>
</feature>
<proteinExistence type="predicted"/>
<protein>
    <submittedName>
        <fullName evidence="2">Uncharacterized protein</fullName>
    </submittedName>
</protein>
<dbReference type="Proteomes" id="UP000199698">
    <property type="component" value="Unassembled WGS sequence"/>
</dbReference>
<dbReference type="EMBL" id="FMBA01000003">
    <property type="protein sequence ID" value="SCB77252.1"/>
    <property type="molecule type" value="Genomic_DNA"/>
</dbReference>
<organism evidence="2 3">
    <name type="scientific">Gilliamella intestini</name>
    <dbReference type="NCBI Taxonomy" id="1798183"/>
    <lineage>
        <taxon>Bacteria</taxon>
        <taxon>Pseudomonadati</taxon>
        <taxon>Pseudomonadota</taxon>
        <taxon>Gammaproteobacteria</taxon>
        <taxon>Orbales</taxon>
        <taxon>Orbaceae</taxon>
        <taxon>Gilliamella</taxon>
    </lineage>
</organism>
<gene>
    <name evidence="2" type="ORF">GA0061080_100310</name>
</gene>
<name>A0A1C3Z4P0_9GAMM</name>
<sequence length="313" mass="35100">MLLALPLLSYSWQLQAANNNTNQTDKRSDAIILPPSEVINYARPTLRFGYAGPADIWNSNKGFLVQSINSESYYLNFPTTGAHNLSFDLLISGVDINKLTWQPVTHEGITATVTNVVNTTLWTPDYEERGAVVARVTLTGPEARNEWNNPHPSPIAKPKLPQTFELVGRDNDGNEVVYGFVLQKWFVNRGHQFEPYSDQLAWCNSLGYRMPKVKDLTNAKCGKHYYFPCRNGIDGAKPSSGDSSLQRRIGAGFFTEWGYMQDYYGANFSFLYYWTSDGIEADRIRYNVYAGGGNVAIPSESPSTHFYAVCTTP</sequence>
<reference evidence="3" key="1">
    <citation type="submission" date="2016-08" db="EMBL/GenBank/DDBJ databases">
        <authorList>
            <person name="Varghese N."/>
            <person name="Submissions Spin"/>
        </authorList>
    </citation>
    <scope>NUCLEOTIDE SEQUENCE [LARGE SCALE GENOMIC DNA]</scope>
    <source>
        <strain evidence="3">R-53144</strain>
    </source>
</reference>
<dbReference type="AlphaFoldDB" id="A0A1C3Z4P0"/>